<organism evidence="1 2">
    <name type="scientific">Panagrolaimus sp. PS1159</name>
    <dbReference type="NCBI Taxonomy" id="55785"/>
    <lineage>
        <taxon>Eukaryota</taxon>
        <taxon>Metazoa</taxon>
        <taxon>Ecdysozoa</taxon>
        <taxon>Nematoda</taxon>
        <taxon>Chromadorea</taxon>
        <taxon>Rhabditida</taxon>
        <taxon>Tylenchina</taxon>
        <taxon>Panagrolaimomorpha</taxon>
        <taxon>Panagrolaimoidea</taxon>
        <taxon>Panagrolaimidae</taxon>
        <taxon>Panagrolaimus</taxon>
    </lineage>
</organism>
<dbReference type="WBParaSite" id="PS1159_v2.g5379.t1">
    <property type="protein sequence ID" value="PS1159_v2.g5379.t1"/>
    <property type="gene ID" value="PS1159_v2.g5379"/>
</dbReference>
<sequence length="1344" mass="146579">MKRFFVTFLFSLFICFIDAQSACSDCSPYGSCIEKNSDGTCSNCICPKDFSGDCCETEPDACAINPCSTVTGEHWECTDLGGGQRECKCQVGFAGDNCDKDSDSCGAIKCYNGGTCTEDPINGTECKCETDFSGDFCESHLTTMCSSGNPCQNGGICYVKNDNNKHCDCPAGFTGTNCETKICGSLSCQHGGKCTADSAGTESCACLNIWEGSNCETFESCKYWTCDNGGSCYSDSTDNIPKCSCITGWEGKHCEIMTDNCSPNPCIYTNAGVSQTASCTNQVADYTCDCPIGTSGKNCSDNHDDCERNGSNNICTTIDKSATCVDGLDEYSCTCSSAYNGDKCERKNCSDNHDDCERNGSNNICTTVDKSATCEDGLDEYTCTCSSAYNGDKCETYNACFNVTCANGGTCSTVDNKFKCTCVLGYEGDKCQTVINNCNPNPCNYAEYGVTKQATCKNKVADFECSCPQGANGKTCNDNPDDCQRSGKGLQDNLCNTADRNATCSDGLDTYKCTCSVAFSGIDCKTYNACYNIVCKNGGTCSTVDNQPLCSCAKGYEGTLCETMTNNCDPNPCIYEEWGVQKEATCTNKLADYTCTCPPGTSGKNCSTNNDDCKWNGAHVTNLCNTVDKNATCLDGLNNYTCTCSPAYTGPQCKTYNACFNVTCANGGNCSTVGNKPHCTCVKGYEGSLCETVTNNCNPNPCVYTEYGVKKNAICTNKLADYDCTCPSGTSGKNCETNFDDCIWDDTKTINVCNTADAAATCLDGLDKYKCTCGPAYKDDQCTTYNACFNVTCLNGATCSTVDMQPVCTCVKGYEGALCETITNNCKPNPCIYEEWDVQKEAVCTNKIGDYTSYDACVFNHCENGNCSTIGRDFKCTCTKGWEGRHCEIMTDNCDPNPCIYEEWGIKNETTCTNLLADYSCDCPPGTSGKNCSINFDDCQRTGKGLLDNICNSVDKGAKCADGLNEYRCTCSAEYTGPQCKMTVIVWKVAQLFGGIDDIINLLEEVVKTPSLIKDLVPFLLGQQPRENQSAMSWDFEEMFEWASYENNELSYKQDFTLTFDTTLGNCYTFNNGNCSRRWSSRRSGSDGGFRAKMRVRQNQYLAWIDTASLLVFVHPPEESIFAESVRYQVSPNTSTSIITQRNAYSRLSGKYGTCIKDKEEVGSYYYSGNYTTAGCFRGCYQDAVYEECGCMDPRYAMPEEMSACNMSVWNCVKGITDERGDASNWKDCKCPSPCSESQFDSAFAKSSFPSYYFGCDPLKADPLKYKYCMGNYSDSLFVSVYIPKLTRKVFAEVPAMSLTSFLSNIGGIAGLFIGFSVVTIFDFSFLFIWIGWVLCKKEEQKDK</sequence>
<reference evidence="2" key="1">
    <citation type="submission" date="2022-11" db="UniProtKB">
        <authorList>
            <consortium name="WormBaseParasite"/>
        </authorList>
    </citation>
    <scope>IDENTIFICATION</scope>
</reference>
<evidence type="ECO:0000313" key="2">
    <source>
        <dbReference type="WBParaSite" id="PS1159_v2.g5379.t1"/>
    </source>
</evidence>
<protein>
    <submittedName>
        <fullName evidence="2">EGF-like domain-containing protein</fullName>
    </submittedName>
</protein>
<accession>A0AC35GH82</accession>
<proteinExistence type="predicted"/>
<evidence type="ECO:0000313" key="1">
    <source>
        <dbReference type="Proteomes" id="UP000887580"/>
    </source>
</evidence>
<name>A0AC35GH82_9BILA</name>
<dbReference type="Proteomes" id="UP000887580">
    <property type="component" value="Unplaced"/>
</dbReference>